<dbReference type="CDD" id="cd11285">
    <property type="entry name" value="ADF_Twf-N_like"/>
    <property type="match status" value="1"/>
</dbReference>
<dbReference type="HOGENOM" id="CLU_031995_0_2_1"/>
<feature type="domain" description="ADF-H" evidence="8">
    <location>
        <begin position="4"/>
        <end position="134"/>
    </location>
</feature>
<keyword evidence="4" id="KW-0677">Repeat</keyword>
<dbReference type="Gene3D" id="3.40.20.10">
    <property type="entry name" value="Severin"/>
    <property type="match status" value="2"/>
</dbReference>
<evidence type="ECO:0000256" key="1">
    <source>
        <dbReference type="ARBA" id="ARBA00004245"/>
    </source>
</evidence>
<comment type="subunit">
    <text evidence="7">Interacts with G-actin; ADP-actin form.</text>
</comment>
<name>C4R5Q3_KOMPG</name>
<dbReference type="SMR" id="C4R5Q3"/>
<evidence type="ECO:0000256" key="2">
    <source>
        <dbReference type="ARBA" id="ARBA00009557"/>
    </source>
</evidence>
<dbReference type="PANTHER" id="PTHR13759">
    <property type="entry name" value="TWINFILIN"/>
    <property type="match status" value="1"/>
</dbReference>
<dbReference type="SMART" id="SM00102">
    <property type="entry name" value="ADF"/>
    <property type="match status" value="2"/>
</dbReference>
<keyword evidence="3" id="KW-0963">Cytoplasm</keyword>
<keyword evidence="6" id="KW-0206">Cytoskeleton</keyword>
<evidence type="ECO:0000313" key="10">
    <source>
        <dbReference type="Proteomes" id="UP000000314"/>
    </source>
</evidence>
<dbReference type="GO" id="GO:0003785">
    <property type="term" value="F:actin monomer binding"/>
    <property type="evidence" value="ECO:0007669"/>
    <property type="project" value="TreeGrafter"/>
</dbReference>
<dbReference type="OMA" id="YLFKHTH"/>
<dbReference type="Pfam" id="PF00241">
    <property type="entry name" value="Cofilin_ADF"/>
    <property type="match status" value="2"/>
</dbReference>
<dbReference type="CDD" id="cd11284">
    <property type="entry name" value="ADF_Twf-C_like"/>
    <property type="match status" value="1"/>
</dbReference>
<comment type="subcellular location">
    <subcellularLocation>
        <location evidence="1">Cytoplasm</location>
        <location evidence="1">Cytoskeleton</location>
    </subcellularLocation>
</comment>
<dbReference type="GO" id="GO:0030042">
    <property type="term" value="P:actin filament depolymerization"/>
    <property type="evidence" value="ECO:0007669"/>
    <property type="project" value="TreeGrafter"/>
</dbReference>
<protein>
    <submittedName>
        <fullName evidence="9">Twinfilin, highly conserved actin monomer-sequestering protein</fullName>
    </submittedName>
</protein>
<keyword evidence="10" id="KW-1185">Reference proteome</keyword>
<proteinExistence type="inferred from homology"/>
<evidence type="ECO:0000256" key="3">
    <source>
        <dbReference type="ARBA" id="ARBA00022490"/>
    </source>
</evidence>
<dbReference type="GeneID" id="8200327"/>
<dbReference type="FunCoup" id="C4R5Q3">
    <property type="interactions" value="404"/>
</dbReference>
<dbReference type="EMBL" id="FN392321">
    <property type="protein sequence ID" value="CAY70889.1"/>
    <property type="molecule type" value="Genomic_DNA"/>
</dbReference>
<dbReference type="RefSeq" id="XP_002493068.1">
    <property type="nucleotide sequence ID" value="XM_002493023.1"/>
</dbReference>
<dbReference type="AlphaFoldDB" id="C4R5Q3"/>
<dbReference type="KEGG" id="ppa:PAS_chr3_0838"/>
<evidence type="ECO:0000313" key="9">
    <source>
        <dbReference type="EMBL" id="CAY70889.1"/>
    </source>
</evidence>
<dbReference type="eggNOG" id="KOG1747">
    <property type="taxonomic scope" value="Eukaryota"/>
</dbReference>
<dbReference type="GO" id="GO:0051016">
    <property type="term" value="P:barbed-end actin filament capping"/>
    <property type="evidence" value="ECO:0007669"/>
    <property type="project" value="TreeGrafter"/>
</dbReference>
<organism evidence="9 10">
    <name type="scientific">Komagataella phaffii (strain GS115 / ATCC 20864)</name>
    <name type="common">Yeast</name>
    <name type="synonym">Pichia pastoris</name>
    <dbReference type="NCBI Taxonomy" id="644223"/>
    <lineage>
        <taxon>Eukaryota</taxon>
        <taxon>Fungi</taxon>
        <taxon>Dikarya</taxon>
        <taxon>Ascomycota</taxon>
        <taxon>Saccharomycotina</taxon>
        <taxon>Pichiomycetes</taxon>
        <taxon>Pichiales</taxon>
        <taxon>Pichiaceae</taxon>
        <taxon>Komagataella</taxon>
    </lineage>
</organism>
<dbReference type="InParanoid" id="C4R5Q3"/>
<reference evidence="9 10" key="1">
    <citation type="journal article" date="2009" name="Nat. Biotechnol.">
        <title>Genome sequence of the recombinant protein production host Pichia pastoris.</title>
        <authorList>
            <person name="De Schutter K."/>
            <person name="Lin Y.C."/>
            <person name="Tiels P."/>
            <person name="Van Hecke A."/>
            <person name="Glinka S."/>
            <person name="Weber-Lehmann J."/>
            <person name="Rouze P."/>
            <person name="Van de Peer Y."/>
            <person name="Callewaert N."/>
        </authorList>
    </citation>
    <scope>NUCLEOTIDE SEQUENCE [LARGE SCALE GENOMIC DNA]</scope>
    <source>
        <strain evidence="10">GS115 / ATCC 20864</strain>
    </source>
</reference>
<dbReference type="GO" id="GO:0005884">
    <property type="term" value="C:actin filament"/>
    <property type="evidence" value="ECO:0007669"/>
    <property type="project" value="TreeGrafter"/>
</dbReference>
<evidence type="ECO:0000256" key="6">
    <source>
        <dbReference type="ARBA" id="ARBA00023212"/>
    </source>
</evidence>
<gene>
    <name evidence="9" type="ordered locus">PAS_chr3_0838</name>
</gene>
<evidence type="ECO:0000259" key="8">
    <source>
        <dbReference type="PROSITE" id="PS51263"/>
    </source>
</evidence>
<accession>C4R5Q3</accession>
<evidence type="ECO:0000256" key="5">
    <source>
        <dbReference type="ARBA" id="ARBA00023203"/>
    </source>
</evidence>
<dbReference type="STRING" id="644223.C4R5Q3"/>
<sequence length="327" mass="36843">MSNQSGIEAGKELIQSFSRFYQSGSRALTLKIQNEQIVVDKLIEGTSSFNQDFALIREALSDVEPRYVIIKNDEIDKHTFISYVPDNAKVRDKMLYASTKTTLIRELGLEYFFPIAFVSDLDEVSYEGWQAIRAHESEQQPLTQEEESLKLVKDIEDLNLLKGGGTSRKFNLAGFSEVPSQSTEVAFEVEDEVKEAILNLKNNQAISATISNERVVLLSSKSLSNPKELTEFISSAHPSYAIHQGDEGTSFIYACPSGSKVKDRMLHATNKKGFTNFLKANGINLDKIIEINDVDELDLYYTDSKPEASTIVHEKTRFTKPRGPRRR</sequence>
<dbReference type="PANTHER" id="PTHR13759:SF1">
    <property type="entry name" value="TWINFILIN"/>
    <property type="match status" value="1"/>
</dbReference>
<dbReference type="OrthoDB" id="10006997at2759"/>
<dbReference type="GO" id="GO:0005737">
    <property type="term" value="C:cytoplasm"/>
    <property type="evidence" value="ECO:0007669"/>
    <property type="project" value="TreeGrafter"/>
</dbReference>
<dbReference type="InterPro" id="IPR029006">
    <property type="entry name" value="ADF-H/Gelsolin-like_dom_sf"/>
</dbReference>
<dbReference type="GO" id="GO:0051015">
    <property type="term" value="F:actin filament binding"/>
    <property type="evidence" value="ECO:0007669"/>
    <property type="project" value="TreeGrafter"/>
</dbReference>
<dbReference type="SUPFAM" id="SSF55753">
    <property type="entry name" value="Actin depolymerizing proteins"/>
    <property type="match status" value="2"/>
</dbReference>
<dbReference type="InterPro" id="IPR002108">
    <property type="entry name" value="ADF-H"/>
</dbReference>
<comment type="similarity">
    <text evidence="2">Belongs to the actin-binding proteins ADF family. Twinfilin subfamily.</text>
</comment>
<evidence type="ECO:0000256" key="7">
    <source>
        <dbReference type="ARBA" id="ARBA00038532"/>
    </source>
</evidence>
<dbReference type="InterPro" id="IPR028458">
    <property type="entry name" value="Twinfilin"/>
</dbReference>
<dbReference type="Proteomes" id="UP000000314">
    <property type="component" value="Chromosome 3"/>
</dbReference>
<evidence type="ECO:0000256" key="4">
    <source>
        <dbReference type="ARBA" id="ARBA00022737"/>
    </source>
</evidence>
<dbReference type="PROSITE" id="PS51263">
    <property type="entry name" value="ADF_H"/>
    <property type="match status" value="1"/>
</dbReference>
<dbReference type="FunFam" id="3.40.20.10:FF:000042">
    <property type="entry name" value="Actin depolymerizing protein"/>
    <property type="match status" value="1"/>
</dbReference>
<keyword evidence="5" id="KW-0009">Actin-binding</keyword>